<evidence type="ECO:0008006" key="3">
    <source>
        <dbReference type="Google" id="ProtNLM"/>
    </source>
</evidence>
<dbReference type="EMBL" id="JBHRYD010000009">
    <property type="protein sequence ID" value="MFC3705247.1"/>
    <property type="molecule type" value="Genomic_DNA"/>
</dbReference>
<gene>
    <name evidence="1" type="ORF">ACFOOL_10815</name>
</gene>
<evidence type="ECO:0000313" key="2">
    <source>
        <dbReference type="Proteomes" id="UP001595613"/>
    </source>
</evidence>
<name>A0ABV7X265_9HYPH</name>
<dbReference type="Proteomes" id="UP001595613">
    <property type="component" value="Unassembled WGS sequence"/>
</dbReference>
<dbReference type="RefSeq" id="WP_380097018.1">
    <property type="nucleotide sequence ID" value="NZ_JBHRYD010000009.1"/>
</dbReference>
<protein>
    <recommendedName>
        <fullName evidence="3">DUF2946 domain-containing protein</fullName>
    </recommendedName>
</protein>
<keyword evidence="2" id="KW-1185">Reference proteome</keyword>
<organism evidence="1 2">
    <name type="scientific">Devosia honganensis</name>
    <dbReference type="NCBI Taxonomy" id="1610527"/>
    <lineage>
        <taxon>Bacteria</taxon>
        <taxon>Pseudomonadati</taxon>
        <taxon>Pseudomonadota</taxon>
        <taxon>Alphaproteobacteria</taxon>
        <taxon>Hyphomicrobiales</taxon>
        <taxon>Devosiaceae</taxon>
        <taxon>Devosia</taxon>
    </lineage>
</organism>
<reference evidence="2" key="1">
    <citation type="journal article" date="2019" name="Int. J. Syst. Evol. Microbiol.">
        <title>The Global Catalogue of Microorganisms (GCM) 10K type strain sequencing project: providing services to taxonomists for standard genome sequencing and annotation.</title>
        <authorList>
            <consortium name="The Broad Institute Genomics Platform"/>
            <consortium name="The Broad Institute Genome Sequencing Center for Infectious Disease"/>
            <person name="Wu L."/>
            <person name="Ma J."/>
        </authorList>
    </citation>
    <scope>NUCLEOTIDE SEQUENCE [LARGE SCALE GENOMIC DNA]</scope>
    <source>
        <strain evidence="2">KCTC 42281</strain>
    </source>
</reference>
<comment type="caution">
    <text evidence="1">The sequence shown here is derived from an EMBL/GenBank/DDBJ whole genome shotgun (WGS) entry which is preliminary data.</text>
</comment>
<sequence length="129" mass="13327">MHQGWRILARETGIALAVLAAYVLTLLLPLHQAAGLQRHFDALGFAALDSWSVCTTLNLDGDGDQREAAALSCPATGVAKQQFAALPPPTPSIVKPPAAASLPVARAVQPAISLLPDHVGQSRAPPAAV</sequence>
<evidence type="ECO:0000313" key="1">
    <source>
        <dbReference type="EMBL" id="MFC3705247.1"/>
    </source>
</evidence>
<proteinExistence type="predicted"/>
<accession>A0ABV7X265</accession>